<name>R3TUM5_9ENTE</name>
<keyword evidence="11" id="KW-1185">Reference proteome</keyword>
<dbReference type="SUPFAM" id="SSF50814">
    <property type="entry name" value="Lipocalins"/>
    <property type="match status" value="1"/>
</dbReference>
<dbReference type="GO" id="GO:0008270">
    <property type="term" value="F:zinc ion binding"/>
    <property type="evidence" value="ECO:0007669"/>
    <property type="project" value="InterPro"/>
</dbReference>
<keyword evidence="3" id="KW-0732">Signal</keyword>
<dbReference type="InterPro" id="IPR050492">
    <property type="entry name" value="Bact_metal-bind_prot9"/>
</dbReference>
<evidence type="ECO:0000256" key="3">
    <source>
        <dbReference type="ARBA" id="ARBA00022729"/>
    </source>
</evidence>
<evidence type="ECO:0000256" key="6">
    <source>
        <dbReference type="ARBA" id="ARBA00023065"/>
    </source>
</evidence>
<dbReference type="InterPro" id="IPR006129">
    <property type="entry name" value="AdhesinB"/>
</dbReference>
<feature type="region of interest" description="Disordered" evidence="8">
    <location>
        <begin position="127"/>
        <end position="148"/>
    </location>
</feature>
<reference evidence="10 11" key="1">
    <citation type="submission" date="2013-02" db="EMBL/GenBank/DDBJ databases">
        <title>The Genome Sequence of Enterococcus phoeniculicola BAA-412.</title>
        <authorList>
            <consortium name="The Broad Institute Genome Sequencing Platform"/>
            <consortium name="The Broad Institute Genome Sequencing Center for Infectious Disease"/>
            <person name="Earl A.M."/>
            <person name="Gilmore M.S."/>
            <person name="Lebreton F."/>
            <person name="Walker B."/>
            <person name="Young S.K."/>
            <person name="Zeng Q."/>
            <person name="Gargeya S."/>
            <person name="Fitzgerald M."/>
            <person name="Haas B."/>
            <person name="Abouelleil A."/>
            <person name="Alvarado L."/>
            <person name="Arachchi H.M."/>
            <person name="Berlin A.M."/>
            <person name="Chapman S.B."/>
            <person name="Dewar J."/>
            <person name="Goldberg J."/>
            <person name="Griggs A."/>
            <person name="Gujja S."/>
            <person name="Hansen M."/>
            <person name="Howarth C."/>
            <person name="Imamovic A."/>
            <person name="Larimer J."/>
            <person name="McCowan C."/>
            <person name="Murphy C."/>
            <person name="Neiman D."/>
            <person name="Pearson M."/>
            <person name="Priest M."/>
            <person name="Roberts A."/>
            <person name="Saif S."/>
            <person name="Shea T."/>
            <person name="Sisk P."/>
            <person name="Sykes S."/>
            <person name="Wortman J."/>
            <person name="Nusbaum C."/>
            <person name="Birren B."/>
        </authorList>
    </citation>
    <scope>NUCLEOTIDE SEQUENCE [LARGE SCALE GENOMIC DNA]</scope>
    <source>
        <strain evidence="10 11">ATCC BAA-412</strain>
    </source>
</reference>
<proteinExistence type="inferred from homology"/>
<dbReference type="Proteomes" id="UP000013785">
    <property type="component" value="Unassembled WGS sequence"/>
</dbReference>
<keyword evidence="6" id="KW-0406">Ion transport</keyword>
<evidence type="ECO:0000313" key="11">
    <source>
        <dbReference type="Proteomes" id="UP000013785"/>
    </source>
</evidence>
<feature type="domain" description="ZinT" evidence="9">
    <location>
        <begin position="334"/>
        <end position="513"/>
    </location>
</feature>
<feature type="compositionally biased region" description="Basic and acidic residues" evidence="8">
    <location>
        <begin position="319"/>
        <end position="333"/>
    </location>
</feature>
<dbReference type="OrthoDB" id="9810636at2"/>
<organism evidence="10 11">
    <name type="scientific">Enterococcus phoeniculicola ATCC BAA-412</name>
    <dbReference type="NCBI Taxonomy" id="1158610"/>
    <lineage>
        <taxon>Bacteria</taxon>
        <taxon>Bacillati</taxon>
        <taxon>Bacillota</taxon>
        <taxon>Bacilli</taxon>
        <taxon>Lactobacillales</taxon>
        <taxon>Enterococcaceae</taxon>
        <taxon>Enterococcus</taxon>
    </lineage>
</organism>
<keyword evidence="2 7" id="KW-0813">Transport</keyword>
<evidence type="ECO:0000256" key="4">
    <source>
        <dbReference type="ARBA" id="ARBA00022833"/>
    </source>
</evidence>
<dbReference type="InterPro" id="IPR006127">
    <property type="entry name" value="ZnuA-like"/>
</dbReference>
<evidence type="ECO:0000256" key="2">
    <source>
        <dbReference type="ARBA" id="ARBA00022448"/>
    </source>
</evidence>
<dbReference type="eggNOG" id="COG0803">
    <property type="taxonomic scope" value="Bacteria"/>
</dbReference>
<dbReference type="Gene3D" id="3.40.50.1980">
    <property type="entry name" value="Nitrogenase molybdenum iron protein domain"/>
    <property type="match status" value="2"/>
</dbReference>
<evidence type="ECO:0000259" key="9">
    <source>
        <dbReference type="Pfam" id="PF09223"/>
    </source>
</evidence>
<keyword evidence="4" id="KW-0862">Zinc</keyword>
<dbReference type="InterPro" id="IPR006128">
    <property type="entry name" value="Lipoprotein_PsaA-like"/>
</dbReference>
<evidence type="ECO:0000313" key="10">
    <source>
        <dbReference type="EMBL" id="EOL45314.1"/>
    </source>
</evidence>
<dbReference type="PATRIC" id="fig|1158610.3.peg.1178"/>
<keyword evidence="5" id="KW-0864">Zinc transport</keyword>
<dbReference type="STRING" id="154621.RV11_GL002101"/>
<comment type="similarity">
    <text evidence="1 7">Belongs to the bacterial solute-binding protein 9 family.</text>
</comment>
<dbReference type="GO" id="GO:0007155">
    <property type="term" value="P:cell adhesion"/>
    <property type="evidence" value="ECO:0007669"/>
    <property type="project" value="InterPro"/>
</dbReference>
<comment type="caution">
    <text evidence="10">The sequence shown here is derived from an EMBL/GenBank/DDBJ whole genome shotgun (WGS) entry which is preliminary data.</text>
</comment>
<dbReference type="RefSeq" id="WP_010767872.1">
    <property type="nucleotide sequence ID" value="NZ_ASWE01000003.1"/>
</dbReference>
<dbReference type="Pfam" id="PF01297">
    <property type="entry name" value="ZnuA"/>
    <property type="match status" value="1"/>
</dbReference>
<dbReference type="CDD" id="cd01017">
    <property type="entry name" value="AdcA"/>
    <property type="match status" value="1"/>
</dbReference>
<protein>
    <submittedName>
        <fullName evidence="10">ABC zinc transporter substrate-binding protein</fullName>
    </submittedName>
</protein>
<dbReference type="Pfam" id="PF09223">
    <property type="entry name" value="ZinT"/>
    <property type="match status" value="1"/>
</dbReference>
<dbReference type="eggNOG" id="COG3443">
    <property type="taxonomic scope" value="Bacteria"/>
</dbReference>
<dbReference type="PANTHER" id="PTHR42953:SF3">
    <property type="entry name" value="HIGH-AFFINITY ZINC UPTAKE SYSTEM PROTEIN ZNUA"/>
    <property type="match status" value="1"/>
</dbReference>
<gene>
    <name evidence="10" type="ORF">UC3_01204</name>
</gene>
<dbReference type="PANTHER" id="PTHR42953">
    <property type="entry name" value="HIGH-AFFINITY ZINC UPTAKE SYSTEM PROTEIN ZNUA-RELATED"/>
    <property type="match status" value="1"/>
</dbReference>
<dbReference type="SUPFAM" id="SSF53807">
    <property type="entry name" value="Helical backbone' metal receptor"/>
    <property type="match status" value="1"/>
</dbReference>
<evidence type="ECO:0000256" key="8">
    <source>
        <dbReference type="SAM" id="MobiDB-lite"/>
    </source>
</evidence>
<accession>R3TUM5</accession>
<evidence type="ECO:0000256" key="5">
    <source>
        <dbReference type="ARBA" id="ARBA00022906"/>
    </source>
</evidence>
<feature type="region of interest" description="Disordered" evidence="8">
    <location>
        <begin position="319"/>
        <end position="339"/>
    </location>
</feature>
<evidence type="ECO:0000256" key="7">
    <source>
        <dbReference type="RuleBase" id="RU003512"/>
    </source>
</evidence>
<dbReference type="AlphaFoldDB" id="R3TUM5"/>
<dbReference type="HOGENOM" id="CLU_016838_7_0_9"/>
<dbReference type="PRINTS" id="PR00690">
    <property type="entry name" value="ADHESNFAMILY"/>
</dbReference>
<dbReference type="Gene3D" id="2.40.128.20">
    <property type="match status" value="1"/>
</dbReference>
<dbReference type="GO" id="GO:0006829">
    <property type="term" value="P:zinc ion transport"/>
    <property type="evidence" value="ECO:0007669"/>
    <property type="project" value="UniProtKB-KW"/>
</dbReference>
<dbReference type="InterPro" id="IPR015304">
    <property type="entry name" value="ZinT_dom"/>
</dbReference>
<dbReference type="EMBL" id="AJAT01000012">
    <property type="protein sequence ID" value="EOL45314.1"/>
    <property type="molecule type" value="Genomic_DNA"/>
</dbReference>
<dbReference type="PRINTS" id="PR00691">
    <property type="entry name" value="ADHESINB"/>
</dbReference>
<dbReference type="PROSITE" id="PS51257">
    <property type="entry name" value="PROKAR_LIPOPROTEIN"/>
    <property type="match status" value="1"/>
</dbReference>
<evidence type="ECO:0000256" key="1">
    <source>
        <dbReference type="ARBA" id="ARBA00011028"/>
    </source>
</evidence>
<sequence>MRKTLTVGTLGILLFLLLSACGINEKKEASSEKEKLQFVTTFYPIYDFTKNIVGDQAEVKLLIPSGTEPHDYEPSAKDMASIMDADAFIYHNENMEMWVPKASEGWKKGQPAIIKGTQSMILLPGKEDEHNHGEEDEHSREDHHHELDPHTWVSPNMAIKEVTSLKNQLVELYPEKKEIFETNTENYLVKLKNLDKRYSDSLSQAKQKSFVTQHAAFGYLALDYGLTQVPISGITPDQEPNAARIAELKHYVEDNGIQYIYFEKNATDKIAKTLAEEAKVQLAVLNPLESLTKDQIDNGENYLSVMEQNLLALEKTTKQAGKEIHPETSDPHDNQSVSSGYFKDEQVTDRPLSDYAGSWQSVYPLLKNGDLDEVFDYKAKQTKEKTATEYKDYYETGYKTNVDELAIGDHRIDFIVDGKHHSFEYTYKGYEILTYKKGNRGVRFLFETADKEAGDYKYVQFSDHGISPNKAAHFHIYYGGTSQEALFDQLENWPTYYPSKLSSQEVAQEMLAH</sequence>
<dbReference type="InterPro" id="IPR012674">
    <property type="entry name" value="Calycin"/>
</dbReference>